<protein>
    <submittedName>
        <fullName evidence="3">Spore wall protein 2-like</fullName>
    </submittedName>
</protein>
<gene>
    <name evidence="3" type="primary">LOC105034638</name>
</gene>
<organism evidence="2 3">
    <name type="scientific">Elaeis guineensis var. tenera</name>
    <name type="common">Oil palm</name>
    <dbReference type="NCBI Taxonomy" id="51953"/>
    <lineage>
        <taxon>Eukaryota</taxon>
        <taxon>Viridiplantae</taxon>
        <taxon>Streptophyta</taxon>
        <taxon>Embryophyta</taxon>
        <taxon>Tracheophyta</taxon>
        <taxon>Spermatophyta</taxon>
        <taxon>Magnoliopsida</taxon>
        <taxon>Liliopsida</taxon>
        <taxon>Arecaceae</taxon>
        <taxon>Arecoideae</taxon>
        <taxon>Cocoseae</taxon>
        <taxon>Elaeidinae</taxon>
        <taxon>Elaeis</taxon>
    </lineage>
</organism>
<feature type="compositionally biased region" description="Basic and acidic residues" evidence="1">
    <location>
        <begin position="115"/>
        <end position="129"/>
    </location>
</feature>
<reference evidence="3" key="1">
    <citation type="submission" date="2025-08" db="UniProtKB">
        <authorList>
            <consortium name="RefSeq"/>
        </authorList>
    </citation>
    <scope>IDENTIFICATION</scope>
</reference>
<proteinExistence type="predicted"/>
<dbReference type="Proteomes" id="UP000504607">
    <property type="component" value="Unplaced"/>
</dbReference>
<evidence type="ECO:0000256" key="1">
    <source>
        <dbReference type="SAM" id="MobiDB-lite"/>
    </source>
</evidence>
<keyword evidence="2" id="KW-1185">Reference proteome</keyword>
<dbReference type="InParanoid" id="A0A6I9QGF7"/>
<sequence>MGSSGGADPTRGATGEKGDAAGALIRQGERRGENGEVAGARSDKGSGRGADPTRGATGGGGKGLDPARRGVGKEWGGGEGPDPIKGSSGGRKGRRLMGRRGELGEDEELGVGENEGVREREVGENEGTRGKGNSQEGEKLLATAICHY</sequence>
<dbReference type="AlphaFoldDB" id="A0A6I9QGF7"/>
<evidence type="ECO:0000313" key="2">
    <source>
        <dbReference type="Proteomes" id="UP000504607"/>
    </source>
</evidence>
<name>A0A6I9QGF7_ELAGV</name>
<evidence type="ECO:0000313" key="3">
    <source>
        <dbReference type="RefSeq" id="XP_010908158.1"/>
    </source>
</evidence>
<accession>A0A6I9QGF7</accession>
<feature type="region of interest" description="Disordered" evidence="1">
    <location>
        <begin position="1"/>
        <end position="138"/>
    </location>
</feature>
<dbReference type="RefSeq" id="XP_010908158.1">
    <property type="nucleotide sequence ID" value="XM_010909856.1"/>
</dbReference>